<feature type="binding site" evidence="18">
    <location>
        <position position="154"/>
    </location>
    <ligand>
        <name>UDP-N-acetyl-alpha-D-glucosamine</name>
        <dbReference type="ChEBI" id="CHEBI:57705"/>
    </ligand>
</feature>
<comment type="pathway">
    <text evidence="18">Nucleotide-sugar biosynthesis; UDP-N-acetyl-alpha-D-glucosamine biosynthesis; N-acetyl-alpha-D-glucosamine 1-phosphate from alpha-D-glucosamine 6-phosphate (route II): step 2/2.</text>
</comment>
<evidence type="ECO:0000256" key="8">
    <source>
        <dbReference type="ARBA" id="ARBA00022737"/>
    </source>
</evidence>
<feature type="region of interest" description="N-acetyltransferase" evidence="18">
    <location>
        <begin position="250"/>
        <end position="454"/>
    </location>
</feature>
<feature type="binding site" evidence="18">
    <location>
        <position position="102"/>
    </location>
    <ligand>
        <name>Mg(2+)</name>
        <dbReference type="ChEBI" id="CHEBI:18420"/>
    </ligand>
</feature>
<evidence type="ECO:0000313" key="21">
    <source>
        <dbReference type="Proteomes" id="UP000064249"/>
    </source>
</evidence>
<dbReference type="PATRIC" id="fig|167964.4.peg.284"/>
<comment type="similarity">
    <text evidence="3 18">In the N-terminal section; belongs to the N-acetylglucosamine-1-phosphate uridyltransferase family.</text>
</comment>
<dbReference type="GO" id="GO:0006048">
    <property type="term" value="P:UDP-N-acetylglucosamine biosynthetic process"/>
    <property type="evidence" value="ECO:0007669"/>
    <property type="project" value="UniProtKB-UniPathway"/>
</dbReference>
<keyword evidence="4 18" id="KW-0963">Cytoplasm</keyword>
<feature type="binding site" evidence="18">
    <location>
        <position position="169"/>
    </location>
    <ligand>
        <name>UDP-N-acetyl-alpha-D-glucosamine</name>
        <dbReference type="ChEBI" id="CHEBI:57705"/>
    </ligand>
</feature>
<evidence type="ECO:0000256" key="1">
    <source>
        <dbReference type="ARBA" id="ARBA00004496"/>
    </source>
</evidence>
<evidence type="ECO:0000256" key="5">
    <source>
        <dbReference type="ARBA" id="ARBA00022679"/>
    </source>
</evidence>
<dbReference type="GO" id="GO:0019134">
    <property type="term" value="F:glucosamine-1-phosphate N-acetyltransferase activity"/>
    <property type="evidence" value="ECO:0007669"/>
    <property type="project" value="UniProtKB-UniRule"/>
</dbReference>
<dbReference type="GO" id="GO:0000287">
    <property type="term" value="F:magnesium ion binding"/>
    <property type="evidence" value="ECO:0007669"/>
    <property type="project" value="UniProtKB-UniRule"/>
</dbReference>
<evidence type="ECO:0000259" key="19">
    <source>
        <dbReference type="Pfam" id="PF12804"/>
    </source>
</evidence>
<sequence length="454" mass="48894">MKVGCVILAAGMSKRMKSAKPKVIHALLGKPMLSYSIEAVQSVTDIPPVVVVGYAADEVKKSTIQDVTFTIQAEQLGTAHAVMTAEKTLKGKVDIVVITSADMPLVTEKTFEQLKNLQITNTGPLSLVSIQGDISRGFGRIIRDNDGKVLRIVEEKVATQDELLGKEYNAGIYCVASDWLWEALHKIKKSSVGEYYLTDLLEIAVASGKNVEVLTLNDPDEAIGVNNRIHFAEVEKILRERINEEFMLAGVTMVDPERIYIEAGVTIGQDTIIYPDTYIRGNTRIGKNCEIGPGTIIDDSAIGDYCTILKSVLEEALLEDHVEMGPFCRLRSGAHLGSHVHMGNFGEVKKSHLGNGVKMGHFSYIGDAEIGEDVNIGAGTITCNYDGQKKNKTVIGAGTFIGSDTMLVAPLTIGKNAVTGAGAVVTKDVGDGEKVVGVPAHVIKKQNGEVDNNE</sequence>
<keyword evidence="9 18" id="KW-0460">Magnesium</keyword>
<evidence type="ECO:0000256" key="17">
    <source>
        <dbReference type="ARBA" id="ARBA00049628"/>
    </source>
</evidence>
<comment type="cofactor">
    <cofactor evidence="18">
        <name>Mg(2+)</name>
        <dbReference type="ChEBI" id="CHEBI:18420"/>
    </cofactor>
    <text evidence="18">Binds 1 Mg(2+) ion per subunit.</text>
</comment>
<keyword evidence="7 18" id="KW-0479">Metal-binding</keyword>
<dbReference type="EC" id="2.7.7.23" evidence="18"/>
<feature type="binding site" evidence="18">
    <location>
        <position position="375"/>
    </location>
    <ligand>
        <name>UDP-N-acetyl-alpha-D-glucosamine</name>
        <dbReference type="ChEBI" id="CHEBI:57705"/>
    </ligand>
</feature>
<protein>
    <recommendedName>
        <fullName evidence="18">Bifunctional protein GlmU</fullName>
    </recommendedName>
    <domain>
        <recommendedName>
            <fullName evidence="18">UDP-N-acetylglucosamine pyrophosphorylase</fullName>
            <ecNumber evidence="18">2.7.7.23</ecNumber>
        </recommendedName>
        <alternativeName>
            <fullName evidence="18">N-acetylglucosamine-1-phosphate uridyltransferase</fullName>
        </alternativeName>
    </domain>
    <domain>
        <recommendedName>
            <fullName evidence="18">Glucosamine-1-phosphate N-acetyltransferase</fullName>
            <ecNumber evidence="18">2.3.1.157</ecNumber>
        </recommendedName>
    </domain>
</protein>
<dbReference type="Gene3D" id="2.160.10.10">
    <property type="entry name" value="Hexapeptide repeat proteins"/>
    <property type="match status" value="1"/>
</dbReference>
<feature type="binding site" evidence="18">
    <location>
        <position position="349"/>
    </location>
    <ligand>
        <name>UDP-N-acetyl-alpha-D-glucosamine</name>
        <dbReference type="ChEBI" id="CHEBI:57705"/>
    </ligand>
</feature>
<comment type="caution">
    <text evidence="18">Lacks conserved residue(s) required for the propagation of feature annotation.</text>
</comment>
<keyword evidence="5 18" id="KW-0808">Transferase</keyword>
<dbReference type="InterPro" id="IPR038009">
    <property type="entry name" value="GlmU_C_LbH"/>
</dbReference>
<reference evidence="20 21" key="1">
    <citation type="journal article" date="2015" name="MBio">
        <title>Genome-Resolved Metagenomic Analysis Reveals Roles for Candidate Phyla and Other Microbial Community Members in Biogeochemical Transformations in Oil Reservoirs.</title>
        <authorList>
            <person name="Hu P."/>
            <person name="Tom L."/>
            <person name="Singh A."/>
            <person name="Thomas B.C."/>
            <person name="Baker B.J."/>
            <person name="Piceno Y.M."/>
            <person name="Andersen G.L."/>
            <person name="Banfield J.F."/>
        </authorList>
    </citation>
    <scope>NUCLEOTIDE SEQUENCE [LARGE SCALE GENOMIC DNA]</scope>
    <source>
        <strain evidence="20">46_16</strain>
    </source>
</reference>
<dbReference type="GO" id="GO:0008360">
    <property type="term" value="P:regulation of cell shape"/>
    <property type="evidence" value="ECO:0007669"/>
    <property type="project" value="UniProtKB-KW"/>
</dbReference>
<evidence type="ECO:0000256" key="4">
    <source>
        <dbReference type="ARBA" id="ARBA00022490"/>
    </source>
</evidence>
<evidence type="ECO:0000256" key="12">
    <source>
        <dbReference type="ARBA" id="ARBA00023268"/>
    </source>
</evidence>
<gene>
    <name evidence="18" type="primary">glmU</name>
    <name evidence="20" type="ORF">XD73_0761</name>
</gene>
<feature type="binding site" evidence="18">
    <location>
        <position position="364"/>
    </location>
    <ligand>
        <name>UDP-N-acetyl-alpha-D-glucosamine</name>
        <dbReference type="ChEBI" id="CHEBI:57705"/>
    </ligand>
</feature>
<dbReference type="SUPFAM" id="SSF53448">
    <property type="entry name" value="Nucleotide-diphospho-sugar transferases"/>
    <property type="match status" value="1"/>
</dbReference>
<feature type="domain" description="MobA-like NTP transferase" evidence="19">
    <location>
        <begin position="5"/>
        <end position="116"/>
    </location>
</feature>
<dbReference type="GO" id="GO:0009245">
    <property type="term" value="P:lipid A biosynthetic process"/>
    <property type="evidence" value="ECO:0007669"/>
    <property type="project" value="UniProtKB-UniRule"/>
</dbReference>
<feature type="active site" description="Proton acceptor" evidence="18">
    <location>
        <position position="361"/>
    </location>
</feature>
<dbReference type="CDD" id="cd03353">
    <property type="entry name" value="LbH_GlmU_C"/>
    <property type="match status" value="1"/>
</dbReference>
<feature type="binding site" evidence="18">
    <location>
        <position position="226"/>
    </location>
    <ligand>
        <name>Mg(2+)</name>
        <dbReference type="ChEBI" id="CHEBI:18420"/>
    </ligand>
</feature>
<dbReference type="Proteomes" id="UP000064249">
    <property type="component" value="Unassembled WGS sequence"/>
</dbReference>
<dbReference type="Pfam" id="PF12804">
    <property type="entry name" value="NTP_transf_3"/>
    <property type="match status" value="1"/>
</dbReference>
<dbReference type="Gene3D" id="3.90.550.10">
    <property type="entry name" value="Spore Coat Polysaccharide Biosynthesis Protein SpsA, Chain A"/>
    <property type="match status" value="1"/>
</dbReference>
<dbReference type="UniPathway" id="UPA00973"/>
<keyword evidence="12 18" id="KW-0511">Multifunctional enzyme</keyword>
<dbReference type="InterPro" id="IPR025877">
    <property type="entry name" value="MobA-like_NTP_Trfase"/>
</dbReference>
<feature type="binding site" evidence="18">
    <location>
        <begin position="384"/>
        <end position="385"/>
    </location>
    <ligand>
        <name>acetyl-CoA</name>
        <dbReference type="ChEBI" id="CHEBI:57288"/>
    </ligand>
</feature>
<feature type="binding site" evidence="18">
    <location>
        <position position="403"/>
    </location>
    <ligand>
        <name>acetyl-CoA</name>
        <dbReference type="ChEBI" id="CHEBI:57288"/>
    </ligand>
</feature>
<dbReference type="EC" id="2.3.1.157" evidence="18"/>
<dbReference type="Pfam" id="PF00132">
    <property type="entry name" value="Hexapep"/>
    <property type="match status" value="2"/>
</dbReference>
<comment type="function">
    <text evidence="17 18">Catalyzes the last two sequential reactions in the de novo biosynthetic pathway for UDP-N-acetylglucosamine (UDP-GlcNAc). The C-terminal domain catalyzes the transfer of acetyl group from acetyl coenzyme A to glucosamine-1-phosphate (GlcN-1-P) to produce N-acetylglucosamine-1-phosphate (GlcNAc-1-P), which is converted into UDP-GlcNAc by the transfer of uridine 5-monophosphate (from uridine 5-triphosphate), a reaction catalyzed by the N-terminal domain.</text>
</comment>
<comment type="similarity">
    <text evidence="2 18">In the C-terminal section; belongs to the transferase hexapeptide repeat family.</text>
</comment>
<feature type="binding site" evidence="18">
    <location>
        <position position="378"/>
    </location>
    <ligand>
        <name>acetyl-CoA</name>
        <dbReference type="ChEBI" id="CHEBI:57288"/>
    </ligand>
</feature>
<keyword evidence="13 18" id="KW-0012">Acyltransferase</keyword>
<evidence type="ECO:0000256" key="16">
    <source>
        <dbReference type="ARBA" id="ARBA00048493"/>
    </source>
</evidence>
<dbReference type="SUPFAM" id="SSF51161">
    <property type="entry name" value="Trimeric LpxA-like enzymes"/>
    <property type="match status" value="1"/>
</dbReference>
<evidence type="ECO:0000256" key="18">
    <source>
        <dbReference type="HAMAP-Rule" id="MF_01631"/>
    </source>
</evidence>
<feature type="binding site" evidence="18">
    <location>
        <position position="331"/>
    </location>
    <ligand>
        <name>UDP-N-acetyl-alpha-D-glucosamine</name>
        <dbReference type="ChEBI" id="CHEBI:57705"/>
    </ligand>
</feature>
<dbReference type="InterPro" id="IPR011004">
    <property type="entry name" value="Trimer_LpxA-like_sf"/>
</dbReference>
<dbReference type="GO" id="GO:0005737">
    <property type="term" value="C:cytoplasm"/>
    <property type="evidence" value="ECO:0007669"/>
    <property type="project" value="UniProtKB-SubCell"/>
</dbReference>
<proteinExistence type="inferred from homology"/>
<evidence type="ECO:0000256" key="2">
    <source>
        <dbReference type="ARBA" id="ARBA00007707"/>
    </source>
</evidence>
<dbReference type="GO" id="GO:0000902">
    <property type="term" value="P:cell morphogenesis"/>
    <property type="evidence" value="ECO:0007669"/>
    <property type="project" value="UniProtKB-UniRule"/>
</dbReference>
<dbReference type="GO" id="GO:0016020">
    <property type="term" value="C:membrane"/>
    <property type="evidence" value="ECO:0007669"/>
    <property type="project" value="GOC"/>
</dbReference>
<dbReference type="PANTHER" id="PTHR43584">
    <property type="entry name" value="NUCLEOTIDYL TRANSFERASE"/>
    <property type="match status" value="1"/>
</dbReference>
<dbReference type="PANTHER" id="PTHR43584:SF3">
    <property type="entry name" value="BIFUNCTIONAL PROTEIN GLMU"/>
    <property type="match status" value="1"/>
</dbReference>
<feature type="region of interest" description="Pyrophosphorylase" evidence="18">
    <location>
        <begin position="1"/>
        <end position="228"/>
    </location>
</feature>
<feature type="binding site" evidence="18">
    <location>
        <begin position="77"/>
        <end position="78"/>
    </location>
    <ligand>
        <name>UDP-N-acetyl-alpha-D-glucosamine</name>
        <dbReference type="ChEBI" id="CHEBI:57705"/>
    </ligand>
</feature>
<comment type="caution">
    <text evidence="20">The sequence shown here is derived from an EMBL/GenBank/DDBJ whole genome shotgun (WGS) entry which is preliminary data.</text>
</comment>
<evidence type="ECO:0000313" key="20">
    <source>
        <dbReference type="EMBL" id="KUK46359.1"/>
    </source>
</evidence>
<comment type="subcellular location">
    <subcellularLocation>
        <location evidence="1 18">Cytoplasm</location>
    </subcellularLocation>
</comment>
<keyword evidence="6 18" id="KW-0548">Nucleotidyltransferase</keyword>
<name>A0A101FXM3_9CHLR</name>
<dbReference type="AlphaFoldDB" id="A0A101FXM3"/>
<dbReference type="InterPro" id="IPR001451">
    <property type="entry name" value="Hexapep"/>
</dbReference>
<feature type="binding site" evidence="18">
    <location>
        <position position="22"/>
    </location>
    <ligand>
        <name>UDP-N-acetyl-alpha-D-glucosamine</name>
        <dbReference type="ChEBI" id="CHEBI:57705"/>
    </ligand>
</feature>
<evidence type="ECO:0000256" key="15">
    <source>
        <dbReference type="ARBA" id="ARBA00048247"/>
    </source>
</evidence>
<comment type="pathway">
    <text evidence="18">Bacterial outer membrane biogenesis; LPS lipid A biosynthesis.</text>
</comment>
<dbReference type="InterPro" id="IPR029044">
    <property type="entry name" value="Nucleotide-diphossugar_trans"/>
</dbReference>
<evidence type="ECO:0000256" key="14">
    <source>
        <dbReference type="ARBA" id="ARBA00023316"/>
    </source>
</evidence>
<accession>A0A101FXM3</accession>
<dbReference type="InterPro" id="IPR005882">
    <property type="entry name" value="Bifunctional_GlmU"/>
</dbReference>
<evidence type="ECO:0000256" key="10">
    <source>
        <dbReference type="ARBA" id="ARBA00022960"/>
    </source>
</evidence>
<dbReference type="GO" id="GO:0009252">
    <property type="term" value="P:peptidoglycan biosynthetic process"/>
    <property type="evidence" value="ECO:0007669"/>
    <property type="project" value="UniProtKB-UniRule"/>
</dbReference>
<feature type="binding site" evidence="18">
    <location>
        <position position="139"/>
    </location>
    <ligand>
        <name>UDP-N-acetyl-alpha-D-glucosamine</name>
        <dbReference type="ChEBI" id="CHEBI:57705"/>
    </ligand>
</feature>
<dbReference type="UniPathway" id="UPA00113">
    <property type="reaction ID" value="UER00532"/>
</dbReference>
<dbReference type="GO" id="GO:0003977">
    <property type="term" value="F:UDP-N-acetylglucosamine diphosphorylase activity"/>
    <property type="evidence" value="ECO:0007669"/>
    <property type="project" value="UniProtKB-UniRule"/>
</dbReference>
<feature type="binding site" evidence="18">
    <location>
        <position position="72"/>
    </location>
    <ligand>
        <name>UDP-N-acetyl-alpha-D-glucosamine</name>
        <dbReference type="ChEBI" id="CHEBI:57705"/>
    </ligand>
</feature>
<comment type="catalytic activity">
    <reaction evidence="16 18">
        <text>N-acetyl-alpha-D-glucosamine 1-phosphate + UTP + H(+) = UDP-N-acetyl-alpha-D-glucosamine + diphosphate</text>
        <dbReference type="Rhea" id="RHEA:13509"/>
        <dbReference type="ChEBI" id="CHEBI:15378"/>
        <dbReference type="ChEBI" id="CHEBI:33019"/>
        <dbReference type="ChEBI" id="CHEBI:46398"/>
        <dbReference type="ChEBI" id="CHEBI:57705"/>
        <dbReference type="ChEBI" id="CHEBI:57776"/>
        <dbReference type="EC" id="2.7.7.23"/>
    </reaction>
</comment>
<feature type="binding site" evidence="18">
    <location>
        <begin position="8"/>
        <end position="11"/>
    </location>
    <ligand>
        <name>UDP-N-acetyl-alpha-D-glucosamine</name>
        <dbReference type="ChEBI" id="CHEBI:57705"/>
    </ligand>
</feature>
<dbReference type="HAMAP" id="MF_01631">
    <property type="entry name" value="GlmU"/>
    <property type="match status" value="1"/>
</dbReference>
<keyword evidence="10 18" id="KW-0133">Cell shape</keyword>
<evidence type="ECO:0000256" key="9">
    <source>
        <dbReference type="ARBA" id="ARBA00022842"/>
    </source>
</evidence>
<evidence type="ECO:0000256" key="3">
    <source>
        <dbReference type="ARBA" id="ARBA00007947"/>
    </source>
</evidence>
<evidence type="ECO:0000256" key="11">
    <source>
        <dbReference type="ARBA" id="ARBA00022984"/>
    </source>
</evidence>
<keyword evidence="11 18" id="KW-0573">Peptidoglycan synthesis</keyword>
<comment type="catalytic activity">
    <reaction evidence="15 18">
        <text>alpha-D-glucosamine 1-phosphate + acetyl-CoA = N-acetyl-alpha-D-glucosamine 1-phosphate + CoA + H(+)</text>
        <dbReference type="Rhea" id="RHEA:13725"/>
        <dbReference type="ChEBI" id="CHEBI:15378"/>
        <dbReference type="ChEBI" id="CHEBI:57287"/>
        <dbReference type="ChEBI" id="CHEBI:57288"/>
        <dbReference type="ChEBI" id="CHEBI:57776"/>
        <dbReference type="ChEBI" id="CHEBI:58516"/>
        <dbReference type="EC" id="2.3.1.157"/>
    </reaction>
</comment>
<comment type="subunit">
    <text evidence="18">Homotrimer.</text>
</comment>
<dbReference type="EMBL" id="LGFU01000035">
    <property type="protein sequence ID" value="KUK46359.1"/>
    <property type="molecule type" value="Genomic_DNA"/>
</dbReference>
<dbReference type="InterPro" id="IPR050065">
    <property type="entry name" value="GlmU-like"/>
</dbReference>
<evidence type="ECO:0000256" key="7">
    <source>
        <dbReference type="ARBA" id="ARBA00022723"/>
    </source>
</evidence>
<dbReference type="GO" id="GO:0071555">
    <property type="term" value="P:cell wall organization"/>
    <property type="evidence" value="ECO:0007669"/>
    <property type="project" value="UniProtKB-KW"/>
</dbReference>
<keyword evidence="8 18" id="KW-0677">Repeat</keyword>
<keyword evidence="14 18" id="KW-0961">Cell wall biogenesis/degradation</keyword>
<comment type="pathway">
    <text evidence="18">Nucleotide-sugar biosynthesis; UDP-N-acetyl-alpha-D-glucosamine biosynthesis; UDP-N-acetyl-alpha-D-glucosamine from N-acetyl-alpha-D-glucosamine 1-phosphate: step 1/1.</text>
</comment>
<dbReference type="NCBIfam" id="TIGR01173">
    <property type="entry name" value="glmU"/>
    <property type="match status" value="1"/>
</dbReference>
<dbReference type="CDD" id="cd02540">
    <property type="entry name" value="GT2_GlmU_N_bac"/>
    <property type="match status" value="1"/>
</dbReference>
<evidence type="ECO:0000256" key="6">
    <source>
        <dbReference type="ARBA" id="ARBA00022695"/>
    </source>
</evidence>
<feature type="binding site" evidence="18">
    <location>
        <position position="226"/>
    </location>
    <ligand>
        <name>UDP-N-acetyl-alpha-D-glucosamine</name>
        <dbReference type="ChEBI" id="CHEBI:57705"/>
    </ligand>
</feature>
<evidence type="ECO:0000256" key="13">
    <source>
        <dbReference type="ARBA" id="ARBA00023315"/>
    </source>
</evidence>
<feature type="region of interest" description="Linker" evidence="18">
    <location>
        <begin position="229"/>
        <end position="249"/>
    </location>
</feature>
<organism evidence="20 21">
    <name type="scientific">Anaerolinea thermophila</name>
    <dbReference type="NCBI Taxonomy" id="167964"/>
    <lineage>
        <taxon>Bacteria</taxon>
        <taxon>Bacillati</taxon>
        <taxon>Chloroflexota</taxon>
        <taxon>Anaerolineae</taxon>
        <taxon>Anaerolineales</taxon>
        <taxon>Anaerolineaceae</taxon>
        <taxon>Anaerolinea</taxon>
    </lineage>
</organism>
<feature type="binding site" evidence="18">
    <location>
        <position position="421"/>
    </location>
    <ligand>
        <name>acetyl-CoA</name>
        <dbReference type="ChEBI" id="CHEBI:57288"/>
    </ligand>
</feature>